<dbReference type="CDD" id="cd08983">
    <property type="entry name" value="GH43_Bt3655-like"/>
    <property type="match status" value="1"/>
</dbReference>
<name>A0ABW5XJ76_9SPHI</name>
<dbReference type="PANTHER" id="PTHR43301">
    <property type="entry name" value="ARABINAN ENDO-1,5-ALPHA-L-ARABINOSIDASE"/>
    <property type="match status" value="1"/>
</dbReference>
<keyword evidence="3" id="KW-1185">Reference proteome</keyword>
<keyword evidence="2" id="KW-0378">Hydrolase</keyword>
<evidence type="ECO:0000313" key="2">
    <source>
        <dbReference type="EMBL" id="MFD2863770.1"/>
    </source>
</evidence>
<dbReference type="RefSeq" id="WP_377123618.1">
    <property type="nucleotide sequence ID" value="NZ_JBHUHN010000001.1"/>
</dbReference>
<comment type="caution">
    <text evidence="2">The sequence shown here is derived from an EMBL/GenBank/DDBJ whole genome shotgun (WGS) entry which is preliminary data.</text>
</comment>
<dbReference type="SUPFAM" id="SSF75005">
    <property type="entry name" value="Arabinanase/levansucrase/invertase"/>
    <property type="match status" value="1"/>
</dbReference>
<protein>
    <submittedName>
        <fullName evidence="2">Glycoside hydrolase family 43 protein</fullName>
    </submittedName>
</protein>
<dbReference type="InterPro" id="IPR023296">
    <property type="entry name" value="Glyco_hydro_beta-prop_sf"/>
</dbReference>
<dbReference type="EMBL" id="JBHUON010000002">
    <property type="protein sequence ID" value="MFD2863770.1"/>
    <property type="molecule type" value="Genomic_DNA"/>
</dbReference>
<sequence>MKRTIIKLAAFILLLNATLPALAQVDTKKDVWMLTYFRQRYPTRIEIDKDGKTIEVPLPNPFSVEKLHISLSNDGRHWTPINNNEPIWDQNMRDQFIRKGPDGLWRLIATGGGRNAPNRREFGPSCMYATSPDLIHWTFDSYLPLMKDVKNDAGAFVRNIWAPEYFYDEASKEYTLIWSSTFEDAGWKKSRLWYCKTTDWKNFSPAKVLFAPNYSVIDGTMIKHKDTYYLVHKEEEFSPATGERRGIRVATSKKLEGPYKIFEGPLNKGQIAPTITEGPSVMADPMKPNGWLLYYDYPMADDYGISSSPDLFKWTIVKDVSLPKDARHGSLSKLTSAEAKALLATFPNKK</sequence>
<dbReference type="PANTHER" id="PTHR43301:SF3">
    <property type="entry name" value="ARABINAN ENDO-1,5-ALPHA-L-ARABINOSIDASE A-RELATED"/>
    <property type="match status" value="1"/>
</dbReference>
<feature type="signal peptide" evidence="1">
    <location>
        <begin position="1"/>
        <end position="23"/>
    </location>
</feature>
<evidence type="ECO:0000313" key="3">
    <source>
        <dbReference type="Proteomes" id="UP001597601"/>
    </source>
</evidence>
<gene>
    <name evidence="2" type="ORF">ACFSYC_03630</name>
</gene>
<dbReference type="GO" id="GO:0016787">
    <property type="term" value="F:hydrolase activity"/>
    <property type="evidence" value="ECO:0007669"/>
    <property type="project" value="UniProtKB-KW"/>
</dbReference>
<evidence type="ECO:0000256" key="1">
    <source>
        <dbReference type="SAM" id="SignalP"/>
    </source>
</evidence>
<proteinExistence type="predicted"/>
<organism evidence="2 3">
    <name type="scientific">Mucilaginibacter antarcticus</name>
    <dbReference type="NCBI Taxonomy" id="1855725"/>
    <lineage>
        <taxon>Bacteria</taxon>
        <taxon>Pseudomonadati</taxon>
        <taxon>Bacteroidota</taxon>
        <taxon>Sphingobacteriia</taxon>
        <taxon>Sphingobacteriales</taxon>
        <taxon>Sphingobacteriaceae</taxon>
        <taxon>Mucilaginibacter</taxon>
    </lineage>
</organism>
<keyword evidence="1" id="KW-0732">Signal</keyword>
<feature type="chain" id="PRO_5045537336" evidence="1">
    <location>
        <begin position="24"/>
        <end position="350"/>
    </location>
</feature>
<dbReference type="Gene3D" id="2.115.10.20">
    <property type="entry name" value="Glycosyl hydrolase domain, family 43"/>
    <property type="match status" value="1"/>
</dbReference>
<reference evidence="3" key="1">
    <citation type="journal article" date="2019" name="Int. J. Syst. Evol. Microbiol.">
        <title>The Global Catalogue of Microorganisms (GCM) 10K type strain sequencing project: providing services to taxonomists for standard genome sequencing and annotation.</title>
        <authorList>
            <consortium name="The Broad Institute Genomics Platform"/>
            <consortium name="The Broad Institute Genome Sequencing Center for Infectious Disease"/>
            <person name="Wu L."/>
            <person name="Ma J."/>
        </authorList>
    </citation>
    <scope>NUCLEOTIDE SEQUENCE [LARGE SCALE GENOMIC DNA]</scope>
    <source>
        <strain evidence="3">KCTC 52232</strain>
    </source>
</reference>
<dbReference type="Proteomes" id="UP001597601">
    <property type="component" value="Unassembled WGS sequence"/>
</dbReference>
<accession>A0ABW5XJ76</accession>
<dbReference type="InterPro" id="IPR050727">
    <property type="entry name" value="GH43_arabinanases"/>
</dbReference>